<feature type="region of interest" description="Disordered" evidence="10">
    <location>
        <begin position="32"/>
        <end position="59"/>
    </location>
</feature>
<feature type="compositionally biased region" description="Pro residues" evidence="10">
    <location>
        <begin position="252"/>
        <end position="263"/>
    </location>
</feature>
<keyword evidence="9" id="KW-0999">Mitochondrion inner membrane</keyword>
<accession>A0AA38N4L4</accession>
<keyword evidence="4 9" id="KW-0812">Transmembrane</keyword>
<reference evidence="11" key="2">
    <citation type="journal article" date="2023" name="Proc. Natl. Acad. Sci. U.S.A.">
        <title>A global phylogenomic analysis of the shiitake genus Lentinula.</title>
        <authorList>
            <person name="Sierra-Patev S."/>
            <person name="Min B."/>
            <person name="Naranjo-Ortiz M."/>
            <person name="Looney B."/>
            <person name="Konkel Z."/>
            <person name="Slot J.C."/>
            <person name="Sakamoto Y."/>
            <person name="Steenwyk J.L."/>
            <person name="Rokas A."/>
            <person name="Carro J."/>
            <person name="Camarero S."/>
            <person name="Ferreira P."/>
            <person name="Molpeceres G."/>
            <person name="Ruiz-Duenas F.J."/>
            <person name="Serrano A."/>
            <person name="Henrissat B."/>
            <person name="Drula E."/>
            <person name="Hughes K.W."/>
            <person name="Mata J.L."/>
            <person name="Ishikawa N.K."/>
            <person name="Vargas-Isla R."/>
            <person name="Ushijima S."/>
            <person name="Smith C.A."/>
            <person name="Donoghue J."/>
            <person name="Ahrendt S."/>
            <person name="Andreopoulos W."/>
            <person name="He G."/>
            <person name="LaButti K."/>
            <person name="Lipzen A."/>
            <person name="Ng V."/>
            <person name="Riley R."/>
            <person name="Sandor L."/>
            <person name="Barry K."/>
            <person name="Martinez A.T."/>
            <person name="Xiao Y."/>
            <person name="Gibbons J.G."/>
            <person name="Terashima K."/>
            <person name="Grigoriev I.V."/>
            <person name="Hibbett D."/>
        </authorList>
    </citation>
    <scope>NUCLEOTIDE SEQUENCE</scope>
    <source>
        <strain evidence="11">ET3784</strain>
    </source>
</reference>
<name>A0AA38N4L4_9AGAR</name>
<dbReference type="InterPro" id="IPR038552">
    <property type="entry name" value="Tim21_IMS_sf"/>
</dbReference>
<dbReference type="GO" id="GO:0005744">
    <property type="term" value="C:TIM23 mitochondrial import inner membrane translocase complex"/>
    <property type="evidence" value="ECO:0007669"/>
    <property type="project" value="UniProtKB-UniRule"/>
</dbReference>
<dbReference type="Gene3D" id="3.10.450.320">
    <property type="entry name" value="Mitochondrial import inner membrane translocase subunit Tim21"/>
    <property type="match status" value="1"/>
</dbReference>
<keyword evidence="9" id="KW-0653">Protein transport</keyword>
<evidence type="ECO:0000256" key="8">
    <source>
        <dbReference type="ARBA" id="ARBA00023136"/>
    </source>
</evidence>
<evidence type="ECO:0000256" key="7">
    <source>
        <dbReference type="ARBA" id="ARBA00023128"/>
    </source>
</evidence>
<evidence type="ECO:0000256" key="3">
    <source>
        <dbReference type="ARBA" id="ARBA00020726"/>
    </source>
</evidence>
<protein>
    <recommendedName>
        <fullName evidence="3 9">Mitochondrial import inner membrane translocase subunit Tim21</fullName>
    </recommendedName>
</protein>
<evidence type="ECO:0000256" key="5">
    <source>
        <dbReference type="ARBA" id="ARBA00022946"/>
    </source>
</evidence>
<proteinExistence type="inferred from homology"/>
<sequence length="383" mass="43067">MASLFCRPHSYCPSLSRLNKPRTSILRQTRRYATHKDPLHPSQLSQSLDTKYQPLRPDQKVGPFRMGMNESPFATPKPTKWAELSTGGKIKRTTARTSNLIVIVFGAGLTAVLLYAVTSELFSKNSPTVLYGESCEKIKASPQVAKYLHGPLSFHMTPPSVDRPRGRQHQVASRIFMDSNGRERMVLSFFVQGSSRQSENSYHDAATNWISETVKHLPELTLDDAIQGTKERSASAWEKFVQSFKYLIGAPAPRPSESSPPSPLTESLSKPPERESTTQKWTGIFSSLRRNRSDNTLETVRSSEATGTVYTDGEVHAEFIRVRYPSKDLPHLLMIHRTMTATLRVDTSSSIFPVRLYAAPTFFLIIPLISLQILVHGTHYEYL</sequence>
<comment type="subunit">
    <text evidence="9">Component of the TIM23 complex.</text>
</comment>
<evidence type="ECO:0000313" key="11">
    <source>
        <dbReference type="EMBL" id="KAJ3736891.1"/>
    </source>
</evidence>
<comment type="similarity">
    <text evidence="2 9">Belongs to the TIM21 family.</text>
</comment>
<feature type="transmembrane region" description="Helical" evidence="9">
    <location>
        <begin position="99"/>
        <end position="117"/>
    </location>
</feature>
<dbReference type="AlphaFoldDB" id="A0AA38N4L4"/>
<dbReference type="Pfam" id="PF08294">
    <property type="entry name" value="TIM21"/>
    <property type="match status" value="1"/>
</dbReference>
<gene>
    <name evidence="11" type="ORF">DFJ43DRAFT_1110882</name>
</gene>
<evidence type="ECO:0000256" key="6">
    <source>
        <dbReference type="ARBA" id="ARBA00022989"/>
    </source>
</evidence>
<keyword evidence="7 9" id="KW-0496">Mitochondrion</keyword>
<feature type="region of interest" description="Disordered" evidence="10">
    <location>
        <begin position="252"/>
        <end position="279"/>
    </location>
</feature>
<dbReference type="PANTHER" id="PTHR13032:SF6">
    <property type="entry name" value="MITOCHONDRIAL IMPORT INNER MEMBRANE TRANSLOCASE SUBUNIT TIM21"/>
    <property type="match status" value="1"/>
</dbReference>
<keyword evidence="9" id="KW-0813">Transport</keyword>
<comment type="caution">
    <text evidence="11">The sequence shown here is derived from an EMBL/GenBank/DDBJ whole genome shotgun (WGS) entry which is preliminary data.</text>
</comment>
<evidence type="ECO:0000313" key="12">
    <source>
        <dbReference type="Proteomes" id="UP001176059"/>
    </source>
</evidence>
<evidence type="ECO:0000256" key="2">
    <source>
        <dbReference type="ARBA" id="ARBA00010867"/>
    </source>
</evidence>
<dbReference type="InterPro" id="IPR013261">
    <property type="entry name" value="Tim21"/>
</dbReference>
<dbReference type="EMBL" id="JANVFO010000003">
    <property type="protein sequence ID" value="KAJ3736891.1"/>
    <property type="molecule type" value="Genomic_DNA"/>
</dbReference>
<keyword evidence="8 9" id="KW-0472">Membrane</keyword>
<keyword evidence="6 9" id="KW-1133">Transmembrane helix</keyword>
<organism evidence="11 12">
    <name type="scientific">Lentinula guzmanii</name>
    <dbReference type="NCBI Taxonomy" id="2804957"/>
    <lineage>
        <taxon>Eukaryota</taxon>
        <taxon>Fungi</taxon>
        <taxon>Dikarya</taxon>
        <taxon>Basidiomycota</taxon>
        <taxon>Agaricomycotina</taxon>
        <taxon>Agaricomycetes</taxon>
        <taxon>Agaricomycetidae</taxon>
        <taxon>Agaricales</taxon>
        <taxon>Marasmiineae</taxon>
        <taxon>Omphalotaceae</taxon>
        <taxon>Lentinula</taxon>
    </lineage>
</organism>
<keyword evidence="12" id="KW-1185">Reference proteome</keyword>
<dbReference type="GO" id="GO:0030150">
    <property type="term" value="P:protein import into mitochondrial matrix"/>
    <property type="evidence" value="ECO:0007669"/>
    <property type="project" value="UniProtKB-UniRule"/>
</dbReference>
<evidence type="ECO:0000256" key="1">
    <source>
        <dbReference type="ARBA" id="ARBA00004304"/>
    </source>
</evidence>
<dbReference type="PANTHER" id="PTHR13032">
    <property type="entry name" value="MITOCHONDRIAL IMPORT INNER MEMBRANE TRANSLOCASE SUBUNIT TIM21"/>
    <property type="match status" value="1"/>
</dbReference>
<keyword evidence="9" id="KW-0811">Translocation</keyword>
<reference evidence="11" key="1">
    <citation type="submission" date="2022-08" db="EMBL/GenBank/DDBJ databases">
        <authorList>
            <consortium name="DOE Joint Genome Institute"/>
            <person name="Min B."/>
            <person name="Sierra-Patev S."/>
            <person name="Naranjo-Ortiz M."/>
            <person name="Looney B."/>
            <person name="Konkel Z."/>
            <person name="Slot J.C."/>
            <person name="Sakamoto Y."/>
            <person name="Steenwyk J.L."/>
            <person name="Rokas A."/>
            <person name="Carro J."/>
            <person name="Camarero S."/>
            <person name="Ferreira P."/>
            <person name="Molpeceres G."/>
            <person name="Ruiz-duenas F.J."/>
            <person name="Serrano A."/>
            <person name="Henrissat B."/>
            <person name="Drula E."/>
            <person name="Hughes K.W."/>
            <person name="Mata J.L."/>
            <person name="Ishikawa N.K."/>
            <person name="Vargas-Isla R."/>
            <person name="Ushijima S."/>
            <person name="Smith C.A."/>
            <person name="Ahrendt S."/>
            <person name="Andreopoulos W."/>
            <person name="He G."/>
            <person name="LaButti K."/>
            <person name="Lipzen A."/>
            <person name="Ng V."/>
            <person name="Riley R."/>
            <person name="Sandor L."/>
            <person name="Barry K."/>
            <person name="Martinez A.T."/>
            <person name="Xiao Y."/>
            <person name="Gibbons J.G."/>
            <person name="Terashima K."/>
            <person name="Hibbett D.S."/>
            <person name="Grigoriev I.V."/>
        </authorList>
    </citation>
    <scope>NUCLEOTIDE SEQUENCE</scope>
    <source>
        <strain evidence="11">ET3784</strain>
    </source>
</reference>
<comment type="subcellular location">
    <subcellularLocation>
        <location evidence="9">Mitochondrion inner membrane</location>
        <topology evidence="9">Single-pass membrane protein</topology>
    </subcellularLocation>
    <subcellularLocation>
        <location evidence="1">Mitochondrion membrane</location>
        <topology evidence="1">Single-pass membrane protein</topology>
    </subcellularLocation>
</comment>
<evidence type="ECO:0000256" key="4">
    <source>
        <dbReference type="ARBA" id="ARBA00022692"/>
    </source>
</evidence>
<keyword evidence="5" id="KW-0809">Transit peptide</keyword>
<evidence type="ECO:0000256" key="9">
    <source>
        <dbReference type="RuleBase" id="RU367142"/>
    </source>
</evidence>
<comment type="function">
    <text evidence="9">Essential component of the TIM23 complex, a complex that mediates the translocation of transit peptide-containing proteins across the mitochondrial inner membrane.</text>
</comment>
<dbReference type="Proteomes" id="UP001176059">
    <property type="component" value="Unassembled WGS sequence"/>
</dbReference>
<evidence type="ECO:0000256" key="10">
    <source>
        <dbReference type="SAM" id="MobiDB-lite"/>
    </source>
</evidence>